<dbReference type="EMBL" id="WNTK01000009">
    <property type="protein sequence ID" value="KAG9478465.1"/>
    <property type="molecule type" value="Genomic_DNA"/>
</dbReference>
<gene>
    <name evidence="1" type="ORF">GDO78_013478</name>
</gene>
<organism evidence="1 2">
    <name type="scientific">Eleutherodactylus coqui</name>
    <name type="common">Puerto Rican coqui</name>
    <dbReference type="NCBI Taxonomy" id="57060"/>
    <lineage>
        <taxon>Eukaryota</taxon>
        <taxon>Metazoa</taxon>
        <taxon>Chordata</taxon>
        <taxon>Craniata</taxon>
        <taxon>Vertebrata</taxon>
        <taxon>Euteleostomi</taxon>
        <taxon>Amphibia</taxon>
        <taxon>Batrachia</taxon>
        <taxon>Anura</taxon>
        <taxon>Neobatrachia</taxon>
        <taxon>Hyloidea</taxon>
        <taxon>Eleutherodactylidae</taxon>
        <taxon>Eleutherodactylinae</taxon>
        <taxon>Eleutherodactylus</taxon>
        <taxon>Eleutherodactylus</taxon>
    </lineage>
</organism>
<name>A0A8J6F0P1_ELECQ</name>
<evidence type="ECO:0000313" key="2">
    <source>
        <dbReference type="Proteomes" id="UP000770717"/>
    </source>
</evidence>
<reference evidence="1" key="1">
    <citation type="thesis" date="2020" institute="ProQuest LLC" country="789 East Eisenhower Parkway, Ann Arbor, MI, USA">
        <title>Comparative Genomics and Chromosome Evolution.</title>
        <authorList>
            <person name="Mudd A.B."/>
        </authorList>
    </citation>
    <scope>NUCLEOTIDE SEQUENCE</scope>
    <source>
        <strain evidence="1">HN-11 Male</strain>
        <tissue evidence="1">Kidney and liver</tissue>
    </source>
</reference>
<comment type="caution">
    <text evidence="1">The sequence shown here is derived from an EMBL/GenBank/DDBJ whole genome shotgun (WGS) entry which is preliminary data.</text>
</comment>
<dbReference type="Proteomes" id="UP000770717">
    <property type="component" value="Unassembled WGS sequence"/>
</dbReference>
<sequence length="59" mass="6540">MSGYLGAKLLFHYDIGDTYILGTYNNVEKGLQVNASYLNRISTKQLTKKDYASSGPALH</sequence>
<protein>
    <submittedName>
        <fullName evidence="1">Uncharacterized protein</fullName>
    </submittedName>
</protein>
<keyword evidence="2" id="KW-1185">Reference proteome</keyword>
<dbReference type="AlphaFoldDB" id="A0A8J6F0P1"/>
<proteinExistence type="predicted"/>
<evidence type="ECO:0000313" key="1">
    <source>
        <dbReference type="EMBL" id="KAG9478465.1"/>
    </source>
</evidence>
<accession>A0A8J6F0P1</accession>